<evidence type="ECO:0000259" key="6">
    <source>
        <dbReference type="PROSITE" id="PS50977"/>
    </source>
</evidence>
<reference evidence="7 8" key="1">
    <citation type="journal article" date="2007" name="Int. J. Syst. Evol. Microbiol.">
        <title>Oceanobacillus profundus sp. nov., isolated from a deep-sea sediment core.</title>
        <authorList>
            <person name="Kim Y.G."/>
            <person name="Choi D.H."/>
            <person name="Hyun S."/>
            <person name="Cho B.C."/>
        </authorList>
    </citation>
    <scope>NUCLEOTIDE SEQUENCE [LARGE SCALE GENOMIC DNA]</scope>
    <source>
        <strain evidence="7 8">DSM 18246</strain>
    </source>
</reference>
<dbReference type="Pfam" id="PF00440">
    <property type="entry name" value="TetR_N"/>
    <property type="match status" value="1"/>
</dbReference>
<keyword evidence="1" id="KW-0678">Repressor</keyword>
<feature type="domain" description="HTH tetR-type" evidence="6">
    <location>
        <begin position="8"/>
        <end position="68"/>
    </location>
</feature>
<keyword evidence="3 5" id="KW-0238">DNA-binding</keyword>
<dbReference type="Gene3D" id="1.10.357.10">
    <property type="entry name" value="Tetracycline Repressor, domain 2"/>
    <property type="match status" value="1"/>
</dbReference>
<evidence type="ECO:0000256" key="4">
    <source>
        <dbReference type="ARBA" id="ARBA00023163"/>
    </source>
</evidence>
<evidence type="ECO:0000256" key="1">
    <source>
        <dbReference type="ARBA" id="ARBA00022491"/>
    </source>
</evidence>
<dbReference type="InterPro" id="IPR039538">
    <property type="entry name" value="BetI_C"/>
</dbReference>
<dbReference type="GO" id="GO:0003677">
    <property type="term" value="F:DNA binding"/>
    <property type="evidence" value="ECO:0007669"/>
    <property type="project" value="UniProtKB-UniRule"/>
</dbReference>
<dbReference type="PROSITE" id="PS01081">
    <property type="entry name" value="HTH_TETR_1"/>
    <property type="match status" value="1"/>
</dbReference>
<accession>A0A417YL54</accession>
<dbReference type="InterPro" id="IPR001647">
    <property type="entry name" value="HTH_TetR"/>
</dbReference>
<comment type="caution">
    <text evidence="7">The sequence shown here is derived from an EMBL/GenBank/DDBJ whole genome shotgun (WGS) entry which is preliminary data.</text>
</comment>
<dbReference type="SUPFAM" id="SSF48498">
    <property type="entry name" value="Tetracyclin repressor-like, C-terminal domain"/>
    <property type="match status" value="1"/>
</dbReference>
<dbReference type="InterPro" id="IPR023772">
    <property type="entry name" value="DNA-bd_HTH_TetR-type_CS"/>
</dbReference>
<evidence type="ECO:0000256" key="3">
    <source>
        <dbReference type="ARBA" id="ARBA00023125"/>
    </source>
</evidence>
<keyword evidence="2" id="KW-0805">Transcription regulation</keyword>
<dbReference type="Pfam" id="PF13977">
    <property type="entry name" value="TetR_C_6"/>
    <property type="match status" value="1"/>
</dbReference>
<keyword evidence="4" id="KW-0804">Transcription</keyword>
<dbReference type="RefSeq" id="WP_095310028.1">
    <property type="nucleotide sequence ID" value="NZ_JBHTNL010000006.1"/>
</dbReference>
<dbReference type="OrthoDB" id="9816296at2"/>
<keyword evidence="8" id="KW-1185">Reference proteome</keyword>
<proteinExistence type="predicted"/>
<dbReference type="Proteomes" id="UP000285456">
    <property type="component" value="Unassembled WGS sequence"/>
</dbReference>
<dbReference type="SUPFAM" id="SSF46689">
    <property type="entry name" value="Homeodomain-like"/>
    <property type="match status" value="1"/>
</dbReference>
<evidence type="ECO:0000256" key="2">
    <source>
        <dbReference type="ARBA" id="ARBA00023015"/>
    </source>
</evidence>
<gene>
    <name evidence="7" type="ORF">D1B32_03225</name>
</gene>
<dbReference type="EMBL" id="QWEH01000002">
    <property type="protein sequence ID" value="RHW34199.1"/>
    <property type="molecule type" value="Genomic_DNA"/>
</dbReference>
<name>A0A417YL54_9BACI</name>
<dbReference type="AlphaFoldDB" id="A0A417YL54"/>
<dbReference type="InterPro" id="IPR036271">
    <property type="entry name" value="Tet_transcr_reg_TetR-rel_C_sf"/>
</dbReference>
<dbReference type="PROSITE" id="PS50977">
    <property type="entry name" value="HTH_TETR_2"/>
    <property type="match status" value="1"/>
</dbReference>
<protein>
    <submittedName>
        <fullName evidence="7">TetR family transcriptional regulator</fullName>
    </submittedName>
</protein>
<dbReference type="InterPro" id="IPR009057">
    <property type="entry name" value="Homeodomain-like_sf"/>
</dbReference>
<evidence type="ECO:0000313" key="8">
    <source>
        <dbReference type="Proteomes" id="UP000285456"/>
    </source>
</evidence>
<organism evidence="7 8">
    <name type="scientific">Oceanobacillus profundus</name>
    <dbReference type="NCBI Taxonomy" id="372463"/>
    <lineage>
        <taxon>Bacteria</taxon>
        <taxon>Bacillati</taxon>
        <taxon>Bacillota</taxon>
        <taxon>Bacilli</taxon>
        <taxon>Bacillales</taxon>
        <taxon>Bacillaceae</taxon>
        <taxon>Oceanobacillus</taxon>
    </lineage>
</organism>
<feature type="DNA-binding region" description="H-T-H motif" evidence="5">
    <location>
        <begin position="31"/>
        <end position="50"/>
    </location>
</feature>
<evidence type="ECO:0000256" key="5">
    <source>
        <dbReference type="PROSITE-ProRule" id="PRU00335"/>
    </source>
</evidence>
<evidence type="ECO:0000313" key="7">
    <source>
        <dbReference type="EMBL" id="RHW34199.1"/>
    </source>
</evidence>
<sequence length="198" mass="22864">MPKIVDHYKRKIQIAEATWKVIVEEGIEQATVRKIAETTGLSVGAVRHYFASQSELLRFSMELVSDRVKQRVKTRKFPKGPVSLEFIADGVCEVLPIDDERKIEMEVWLAFSAKVLVDNTLHELSNKMYNDMHQGFKKVIETLQLLQFAKDELDLNMEVNRLHAIVDGMAMHHVLNSKQLTQEKMIQTLNYHLQSLCK</sequence>